<organism evidence="1">
    <name type="scientific">Siphoviridae sp. ctTfn5</name>
    <dbReference type="NCBI Taxonomy" id="2827878"/>
    <lineage>
        <taxon>Viruses</taxon>
        <taxon>Duplodnaviria</taxon>
        <taxon>Heunggongvirae</taxon>
        <taxon>Uroviricota</taxon>
        <taxon>Caudoviricetes</taxon>
    </lineage>
</organism>
<proteinExistence type="predicted"/>
<protein>
    <submittedName>
        <fullName evidence="1">Uncharacterized protein</fullName>
    </submittedName>
</protein>
<name>A0A8S5TH73_9CAUD</name>
<reference evidence="1" key="1">
    <citation type="journal article" date="2021" name="Proc. Natl. Acad. Sci. U.S.A.">
        <title>A Catalog of Tens of Thousands of Viruses from Human Metagenomes Reveals Hidden Associations with Chronic Diseases.</title>
        <authorList>
            <person name="Tisza M.J."/>
            <person name="Buck C.B."/>
        </authorList>
    </citation>
    <scope>NUCLEOTIDE SEQUENCE</scope>
    <source>
        <strain evidence="1">CtTfn5</strain>
    </source>
</reference>
<evidence type="ECO:0000313" key="1">
    <source>
        <dbReference type="EMBL" id="DAF62629.1"/>
    </source>
</evidence>
<sequence length="862" mass="99872">MNIGLIEDLFGIKTLSSEAYNFCAECEALPRRQKNGEWIRDKYYLFLTHPRGVNGVYKPIRLKSDGIKLERKRTADYPFSLKETQVTLTCYSETDRMYYPYSATIEGQPITLEIYRNNRDKLYYSGRLAPNQFHEPYSYKDGYFTDLTFSDFACLTEYRYTGEINLFKLLQEAVAFAFIGNIRKPSLVVAQGCADISTFEVKRSLWGYKEEVRMHDVVQGILKSFCLNMEQRDGSVWLYDRSALLKLPTEDLFPTSTDAKLETEEAKPRIKFKFKSPESVWLSDMLRDVLPNVTEYKRDIYRFDAEPIGIDFITQLEPRQDGSAYYRILPKEGAMYDYGIAVVFNTANGIQQWWLAQGLKDSEKPFTTANKATKEEDGNKYTMVTQSDFIENGSDKSYMQTRTPFLDVTSDCISPFECNKLTAKINGEMLFSQATNHYHAEVIKSIMDKFTYVEGSDVLTLLRHLENVKDDEKKNGENDHYMHFHWTEAYLAADITLCDSTGKALYSLYNLEWFDGYATNPLPPMNKHDNGRFWREILFLPKSTDKEYRNKDGGILWSSRKSVKGHVGAIDPKPKWTSDVTNNKYHLFIRVGDCFQTEGIDITAWNRLNSFSYDKDEDKGVFTFSLPSVPLFDNQVAVGLPQNGKFYIRLKLYPYIIPSFKQIEKEDKKKAVIYNVKFPADDLSGNKIQFQLRKILYRCNDKPIIELIPSNYRDKKKGNEENNEAEAKGWIKDKKGRAGYDEEEIPLMLDNRYFYPLIEGYTHSGHYLGMGTLLNEDGVPRIQPLRLLEEWMALYGKRRPRIRGSYAPIDQLCTIAPPDNKRRAFFIEEETTDLLNNTSEIEMIGLPKDKVKGEREKGGFDL</sequence>
<dbReference type="EMBL" id="BK032825">
    <property type="protein sequence ID" value="DAF62629.1"/>
    <property type="molecule type" value="Genomic_DNA"/>
</dbReference>
<accession>A0A8S5TH73</accession>